<dbReference type="InterPro" id="IPR001296">
    <property type="entry name" value="Glyco_trans_1"/>
</dbReference>
<proteinExistence type="predicted"/>
<dbReference type="Pfam" id="PF00534">
    <property type="entry name" value="Glycos_transf_1"/>
    <property type="match status" value="1"/>
</dbReference>
<feature type="domain" description="Glycosyltransferase subfamily 4-like N-terminal" evidence="2">
    <location>
        <begin position="13"/>
        <end position="155"/>
    </location>
</feature>
<dbReference type="GO" id="GO:0016757">
    <property type="term" value="F:glycosyltransferase activity"/>
    <property type="evidence" value="ECO:0007669"/>
    <property type="project" value="InterPro"/>
</dbReference>
<dbReference type="EMBL" id="FNQY01000034">
    <property type="protein sequence ID" value="SEA62085.1"/>
    <property type="molecule type" value="Genomic_DNA"/>
</dbReference>
<sequence>MKVLQIIPNLAGGGAERFVVDLCNELVRNHEVHLVTLYDLGDDDFFKEKIDSKVKTMSLNKKESFDLSIFGKLYRCINTIRPDIIHCHLRSLNYLMPIIFAMPKMALIHTVHNDAFIECPSRVIRFARKIFFRGRKRMAVTISQESSNSFVSAYGDLPYKQIFNGSEILKREDIREDYISLVEAAKKGHSTKVFVNIGRLVKQKNQLMLVRAFEKLIKNDKADAILLIIGGKRSTQESLSIENELLAISEVSGNIHLLGERKNAVDFLFLADFFCLSSIYEGMPISLIESFGVGLIPVCTPVGGVPEMITLLDGTLLAKGVNEEDYYQALKAAFQIPADRKRYLQEKAIQVFRQYFSIEHCADNYLQLYKELLTNASFRS</sequence>
<dbReference type="Proteomes" id="UP000199041">
    <property type="component" value="Unassembled WGS sequence"/>
</dbReference>
<dbReference type="SUPFAM" id="SSF53756">
    <property type="entry name" value="UDP-Glycosyltransferase/glycogen phosphorylase"/>
    <property type="match status" value="1"/>
</dbReference>
<keyword evidence="3" id="KW-0808">Transferase</keyword>
<dbReference type="Gene3D" id="3.40.50.2000">
    <property type="entry name" value="Glycogen Phosphorylase B"/>
    <property type="match status" value="2"/>
</dbReference>
<evidence type="ECO:0000313" key="4">
    <source>
        <dbReference type="Proteomes" id="UP000199041"/>
    </source>
</evidence>
<gene>
    <name evidence="3" type="ORF">SAMN05192529_13412</name>
</gene>
<organism evidence="3 4">
    <name type="scientific">Arachidicoccus rhizosphaerae</name>
    <dbReference type="NCBI Taxonomy" id="551991"/>
    <lineage>
        <taxon>Bacteria</taxon>
        <taxon>Pseudomonadati</taxon>
        <taxon>Bacteroidota</taxon>
        <taxon>Chitinophagia</taxon>
        <taxon>Chitinophagales</taxon>
        <taxon>Chitinophagaceae</taxon>
        <taxon>Arachidicoccus</taxon>
    </lineage>
</organism>
<dbReference type="Pfam" id="PF13439">
    <property type="entry name" value="Glyco_transf_4"/>
    <property type="match status" value="1"/>
</dbReference>
<dbReference type="OrthoDB" id="7560678at2"/>
<dbReference type="PANTHER" id="PTHR12526">
    <property type="entry name" value="GLYCOSYLTRANSFERASE"/>
    <property type="match status" value="1"/>
</dbReference>
<dbReference type="CDD" id="cd03801">
    <property type="entry name" value="GT4_PimA-like"/>
    <property type="match status" value="1"/>
</dbReference>
<feature type="domain" description="Glycosyl transferase family 1" evidence="1">
    <location>
        <begin position="187"/>
        <end position="343"/>
    </location>
</feature>
<dbReference type="AlphaFoldDB" id="A0A1H4CNS7"/>
<evidence type="ECO:0000259" key="2">
    <source>
        <dbReference type="Pfam" id="PF13439"/>
    </source>
</evidence>
<evidence type="ECO:0000313" key="3">
    <source>
        <dbReference type="EMBL" id="SEA62085.1"/>
    </source>
</evidence>
<name>A0A1H4CNS7_9BACT</name>
<keyword evidence="4" id="KW-1185">Reference proteome</keyword>
<dbReference type="RefSeq" id="WP_091401201.1">
    <property type="nucleotide sequence ID" value="NZ_FNQY01000034.1"/>
</dbReference>
<evidence type="ECO:0000259" key="1">
    <source>
        <dbReference type="Pfam" id="PF00534"/>
    </source>
</evidence>
<reference evidence="3 4" key="1">
    <citation type="submission" date="2016-10" db="EMBL/GenBank/DDBJ databases">
        <authorList>
            <person name="de Groot N.N."/>
        </authorList>
    </citation>
    <scope>NUCLEOTIDE SEQUENCE [LARGE SCALE GENOMIC DNA]</scope>
    <source>
        <strain evidence="3 4">Vu-144</strain>
    </source>
</reference>
<protein>
    <submittedName>
        <fullName evidence="3">Glycosyltransferase involved in cell wall bisynthesis</fullName>
    </submittedName>
</protein>
<dbReference type="PANTHER" id="PTHR12526:SF630">
    <property type="entry name" value="GLYCOSYLTRANSFERASE"/>
    <property type="match status" value="1"/>
</dbReference>
<dbReference type="STRING" id="551991.SAMN05192529_13412"/>
<accession>A0A1H4CNS7</accession>
<dbReference type="InterPro" id="IPR028098">
    <property type="entry name" value="Glyco_trans_4-like_N"/>
</dbReference>